<dbReference type="Pfam" id="PF01909">
    <property type="entry name" value="NTP_transf_2"/>
    <property type="match status" value="1"/>
</dbReference>
<evidence type="ECO:0000313" key="3">
    <source>
        <dbReference type="Proteomes" id="UP000000933"/>
    </source>
</evidence>
<dbReference type="InterPro" id="IPR043519">
    <property type="entry name" value="NT_sf"/>
</dbReference>
<protein>
    <recommendedName>
        <fullName evidence="1">Polymerase nucleotidyl transferase domain-containing protein</fullName>
    </recommendedName>
</protein>
<dbReference type="HOGENOM" id="CLU_1348134_0_0_10"/>
<dbReference type="EMBL" id="FP565814">
    <property type="protein sequence ID" value="CBH23692.1"/>
    <property type="molecule type" value="Genomic_DNA"/>
</dbReference>
<dbReference type="Gene3D" id="3.30.460.10">
    <property type="entry name" value="Beta Polymerase, domain 2"/>
    <property type="match status" value="1"/>
</dbReference>
<dbReference type="GO" id="GO:0016779">
    <property type="term" value="F:nucleotidyltransferase activity"/>
    <property type="evidence" value="ECO:0007669"/>
    <property type="project" value="InterPro"/>
</dbReference>
<evidence type="ECO:0000259" key="1">
    <source>
        <dbReference type="Pfam" id="PF01909"/>
    </source>
</evidence>
<proteinExistence type="predicted"/>
<dbReference type="PANTHER" id="PTHR33933">
    <property type="entry name" value="NUCLEOTIDYLTRANSFERASE"/>
    <property type="match status" value="1"/>
</dbReference>
<dbReference type="InterPro" id="IPR002934">
    <property type="entry name" value="Polymerase_NTP_transf_dom"/>
</dbReference>
<name>D5H6N7_SALRM</name>
<dbReference type="PANTHER" id="PTHR33933:SF1">
    <property type="entry name" value="PROTEIN ADENYLYLTRANSFERASE MNTA-RELATED"/>
    <property type="match status" value="1"/>
</dbReference>
<dbReference type="InterPro" id="IPR052548">
    <property type="entry name" value="Type_VII_TA_antitoxin"/>
</dbReference>
<dbReference type="Proteomes" id="UP000000933">
    <property type="component" value="Chromosome"/>
</dbReference>
<reference evidence="3" key="2">
    <citation type="submission" date="2010-04" db="EMBL/GenBank/DDBJ databases">
        <title>Genome sequence of Salinibacter ruber M8.</title>
        <authorList>
            <consortium name="Genoscope"/>
        </authorList>
    </citation>
    <scope>NUCLEOTIDE SEQUENCE [LARGE SCALE GENOMIC DNA]</scope>
    <source>
        <strain evidence="3">M8</strain>
    </source>
</reference>
<accession>D5H6N7</accession>
<gene>
    <name evidence="2" type="ordered locus">SRM_00771</name>
</gene>
<feature type="domain" description="Polymerase nucleotidyl transferase" evidence="1">
    <location>
        <begin position="97"/>
        <end position="140"/>
    </location>
</feature>
<sequence length="203" mass="22570">MWSRRSTINCNTAVPSSPFPLRPRSSSLRRLAEVRMFVAPPSEAERSSTLRIRFYKATGTPLVAESFSLRGAFPLKCTGPMSKALASVPDELEETLRWATERLREIYGPRLKHLILFGPEARGDAGPESDVDLLVLLEEPITSIEEAKRTSPVATQAATYRDTALSFVHTSEEEFARGRSPLVWSVREDGIDLLVLFSKSPPP</sequence>
<dbReference type="KEGG" id="srm:SRM_00771"/>
<reference evidence="2 3" key="1">
    <citation type="journal article" date="2010" name="ISME J.">
        <title>Fine-scale evolution: genomic, phenotypic and ecological differentiation in two coexisting Salinibacter ruber strains.</title>
        <authorList>
            <person name="Pena A."/>
            <person name="Teeling H."/>
            <person name="Huerta-Cepas J."/>
            <person name="Santos F."/>
            <person name="Yarza P."/>
            <person name="Brito-Echeverria J."/>
            <person name="Lucio M."/>
            <person name="Schmitt-Kopplin P."/>
            <person name="Meseguer I."/>
            <person name="Schenowitz C."/>
            <person name="Dossat C."/>
            <person name="Barbe V."/>
            <person name="Dopazo J."/>
            <person name="Rossello-Mora R."/>
            <person name="Schuler M."/>
            <person name="Glockner F.O."/>
            <person name="Amann R."/>
            <person name="Gabaldon T."/>
            <person name="Anton J."/>
        </authorList>
    </citation>
    <scope>NUCLEOTIDE SEQUENCE [LARGE SCALE GENOMIC DNA]</scope>
    <source>
        <strain evidence="2 3">M8</strain>
    </source>
</reference>
<organism evidence="2 3">
    <name type="scientific">Salinibacter ruber (strain M8)</name>
    <dbReference type="NCBI Taxonomy" id="761659"/>
    <lineage>
        <taxon>Bacteria</taxon>
        <taxon>Pseudomonadati</taxon>
        <taxon>Rhodothermota</taxon>
        <taxon>Rhodothermia</taxon>
        <taxon>Rhodothermales</taxon>
        <taxon>Salinibacteraceae</taxon>
        <taxon>Salinibacter</taxon>
    </lineage>
</organism>
<dbReference type="CDD" id="cd05403">
    <property type="entry name" value="NT_KNTase_like"/>
    <property type="match status" value="1"/>
</dbReference>
<dbReference type="SUPFAM" id="SSF81301">
    <property type="entry name" value="Nucleotidyltransferase"/>
    <property type="match status" value="1"/>
</dbReference>
<evidence type="ECO:0000313" key="2">
    <source>
        <dbReference type="EMBL" id="CBH23692.1"/>
    </source>
</evidence>
<dbReference type="AlphaFoldDB" id="D5H6N7"/>